<evidence type="ECO:0000256" key="5">
    <source>
        <dbReference type="ARBA" id="ARBA00022801"/>
    </source>
</evidence>
<feature type="domain" description="TIR" evidence="11">
    <location>
        <begin position="11"/>
        <end position="178"/>
    </location>
</feature>
<comment type="catalytic activity">
    <reaction evidence="10">
        <text>NAD(+) + H2O = ADP-D-ribose + nicotinamide + H(+)</text>
        <dbReference type="Rhea" id="RHEA:16301"/>
        <dbReference type="ChEBI" id="CHEBI:15377"/>
        <dbReference type="ChEBI" id="CHEBI:15378"/>
        <dbReference type="ChEBI" id="CHEBI:17154"/>
        <dbReference type="ChEBI" id="CHEBI:57540"/>
        <dbReference type="ChEBI" id="CHEBI:57967"/>
        <dbReference type="EC" id="3.2.2.6"/>
    </reaction>
    <physiologicalReaction direction="left-to-right" evidence="10">
        <dbReference type="Rhea" id="RHEA:16302"/>
    </physiologicalReaction>
</comment>
<evidence type="ECO:0000256" key="3">
    <source>
        <dbReference type="ARBA" id="ARBA00022614"/>
    </source>
</evidence>
<dbReference type="InterPro" id="IPR058192">
    <property type="entry name" value="WHD_ROQ1-like"/>
</dbReference>
<keyword evidence="5" id="KW-0378">Hydrolase</keyword>
<dbReference type="EC" id="3.2.2.6" evidence="2"/>
<evidence type="ECO:0000256" key="1">
    <source>
        <dbReference type="ARBA" id="ARBA00004170"/>
    </source>
</evidence>
<dbReference type="InterPro" id="IPR042197">
    <property type="entry name" value="Apaf_helical"/>
</dbReference>
<dbReference type="EMBL" id="JBJKTR010000006">
    <property type="protein sequence ID" value="KAL3366250.1"/>
    <property type="molecule type" value="Genomic_DNA"/>
</dbReference>
<keyword evidence="3" id="KW-0433">Leucine-rich repeat</keyword>
<dbReference type="PROSITE" id="PS51450">
    <property type="entry name" value="LRR"/>
    <property type="match status" value="1"/>
</dbReference>
<evidence type="ECO:0000259" key="11">
    <source>
        <dbReference type="PROSITE" id="PS50104"/>
    </source>
</evidence>
<dbReference type="GO" id="GO:0006952">
    <property type="term" value="P:defense response"/>
    <property type="evidence" value="ECO:0007669"/>
    <property type="project" value="UniProtKB-KW"/>
</dbReference>
<accession>A0ABD2UCV2</accession>
<keyword evidence="9" id="KW-0472">Membrane</keyword>
<name>A0ABD2UCV2_9SOLN</name>
<keyword evidence="6" id="KW-0611">Plant defense</keyword>
<dbReference type="Gene3D" id="3.40.50.10140">
    <property type="entry name" value="Toll/interleukin-1 receptor homology (TIR) domain"/>
    <property type="match status" value="2"/>
</dbReference>
<keyword evidence="13" id="KW-1185">Reference proteome</keyword>
<comment type="caution">
    <text evidence="12">The sequence shown here is derived from an EMBL/GenBank/DDBJ whole genome shotgun (WGS) entry which is preliminary data.</text>
</comment>
<dbReference type="Pfam" id="PF23282">
    <property type="entry name" value="WHD_ROQ1"/>
    <property type="match status" value="1"/>
</dbReference>
<dbReference type="Gene3D" id="3.40.50.300">
    <property type="entry name" value="P-loop containing nucleotide triphosphate hydrolases"/>
    <property type="match status" value="2"/>
</dbReference>
<dbReference type="InterPro" id="IPR000157">
    <property type="entry name" value="TIR_dom"/>
</dbReference>
<evidence type="ECO:0000256" key="8">
    <source>
        <dbReference type="ARBA" id="ARBA00023054"/>
    </source>
</evidence>
<dbReference type="Pfam" id="PF01582">
    <property type="entry name" value="TIR"/>
    <property type="match status" value="2"/>
</dbReference>
<dbReference type="FunFam" id="3.40.50.10140:FF:000007">
    <property type="entry name" value="Disease resistance protein (TIR-NBS-LRR class)"/>
    <property type="match status" value="1"/>
</dbReference>
<evidence type="ECO:0000256" key="2">
    <source>
        <dbReference type="ARBA" id="ARBA00011982"/>
    </source>
</evidence>
<protein>
    <recommendedName>
        <fullName evidence="2">ADP-ribosyl cyclase/cyclic ADP-ribose hydrolase</fullName>
        <ecNumber evidence="2">3.2.2.6</ecNumber>
    </recommendedName>
</protein>
<dbReference type="SMART" id="SM00255">
    <property type="entry name" value="TIR"/>
    <property type="match status" value="2"/>
</dbReference>
<dbReference type="InterPro" id="IPR035897">
    <property type="entry name" value="Toll_tir_struct_dom_sf"/>
</dbReference>
<gene>
    <name evidence="12" type="ORF">AABB24_011084</name>
</gene>
<reference evidence="12 13" key="1">
    <citation type="submission" date="2024-05" db="EMBL/GenBank/DDBJ databases">
        <title>De novo assembly of an allotetraploid wild potato.</title>
        <authorList>
            <person name="Hosaka A.J."/>
        </authorList>
    </citation>
    <scope>NUCLEOTIDE SEQUENCE [LARGE SCALE GENOMIC DNA]</scope>
    <source>
        <tissue evidence="12">Young leaves</tissue>
    </source>
</reference>
<dbReference type="SMART" id="SM00369">
    <property type="entry name" value="LRR_TYP"/>
    <property type="match status" value="4"/>
</dbReference>
<keyword evidence="4" id="KW-0677">Repeat</keyword>
<dbReference type="Gene3D" id="3.80.10.10">
    <property type="entry name" value="Ribonuclease Inhibitor"/>
    <property type="match status" value="2"/>
</dbReference>
<dbReference type="Pfam" id="PF20160">
    <property type="entry name" value="C-JID"/>
    <property type="match status" value="1"/>
</dbReference>
<dbReference type="SUPFAM" id="SSF52540">
    <property type="entry name" value="P-loop containing nucleoside triphosphate hydrolases"/>
    <property type="match status" value="2"/>
</dbReference>
<feature type="domain" description="TIR" evidence="11">
    <location>
        <begin position="532"/>
        <end position="733"/>
    </location>
</feature>
<dbReference type="GO" id="GO:0061809">
    <property type="term" value="F:NAD+ nucleosidase activity, cyclic ADP-ribose generating"/>
    <property type="evidence" value="ECO:0007669"/>
    <property type="project" value="UniProtKB-EC"/>
</dbReference>
<dbReference type="Gene3D" id="1.10.8.430">
    <property type="entry name" value="Helical domain of apoptotic protease-activating factors"/>
    <property type="match status" value="2"/>
</dbReference>
<evidence type="ECO:0000256" key="4">
    <source>
        <dbReference type="ARBA" id="ARBA00022737"/>
    </source>
</evidence>
<evidence type="ECO:0000256" key="10">
    <source>
        <dbReference type="ARBA" id="ARBA00047304"/>
    </source>
</evidence>
<dbReference type="GO" id="GO:0016020">
    <property type="term" value="C:membrane"/>
    <property type="evidence" value="ECO:0007669"/>
    <property type="project" value="UniProtKB-SubCell"/>
</dbReference>
<dbReference type="SUPFAM" id="SSF52058">
    <property type="entry name" value="L domain-like"/>
    <property type="match status" value="1"/>
</dbReference>
<dbReference type="PROSITE" id="PS50104">
    <property type="entry name" value="TIR"/>
    <property type="match status" value="2"/>
</dbReference>
<dbReference type="EMBL" id="JBJKTR010000006">
    <property type="protein sequence ID" value="KAL3366251.1"/>
    <property type="molecule type" value="Genomic_DNA"/>
</dbReference>
<dbReference type="GO" id="GO:0051707">
    <property type="term" value="P:response to other organism"/>
    <property type="evidence" value="ECO:0007669"/>
    <property type="project" value="UniProtKB-ARBA"/>
</dbReference>
<dbReference type="InterPro" id="IPR044974">
    <property type="entry name" value="Disease_R_plants"/>
</dbReference>
<dbReference type="InterPro" id="IPR003591">
    <property type="entry name" value="Leu-rich_rpt_typical-subtyp"/>
</dbReference>
<dbReference type="InterPro" id="IPR027417">
    <property type="entry name" value="P-loop_NTPase"/>
</dbReference>
<sequence length="1714" mass="196266">MASQIQSAQKWKFDVFFNFRQQDLDKSFVADLHQRLKDTGINAFKPDVNSEWGEEISTEILEAIEESRIAVTIFSKDYTSSPRCLEELTKIMECVDNKGQEFFFVFYKVKPSDGLSPLETFEADIKGFDLEKVQRWKDALRKAADMAGLKDYFSGAELSYWNNGECIEEIANKICQVPRIAKYPVGIKSRVEEVKSLLKVEFSGVYFIGVWGRGGVGKTTVVREIFDEISCQFEGSCFLNVRRFLEKFGPEGPALIQRKLLVKILKQHPLNVASSNKEVDISQILHFKKVLIVLDDVYNSHQLEYLAGEHEWFGDGSRIITTTRNSDLLSKHDEFYRVPELTNHEALELVSWHAFQQGTPVKEFQELSCCIVDYAKGLPIVLEVLGSFLYKQGKKEHSALHRLNSFRDGKIVKLLSLSLDALCGKYKDLFLHIACFFRGKKKNGVITTLNKFGFIYLLTEGSLLYVSEGTIEMHDWIAQMGWQVARDAEQLKPWNRSRLWHENDMKTVFSANQITRTLTFPVAPENESIQKWKYDAFLSFRGDDTRNNFVAHLYKRLEDIGIKVFKDDVKLKRGKFISTELLKAIEESRTAIIIFSEDYASSTWCLEELTMIMECVDKKEQKAYPVFYNVEPSDIRMKGMNSSFARALDKHVEDFKSNFEKLVTKHEEDPQYSLQKVLAIDKTGLKDNLEKVQRWKHALHKAAGIAGLDVRKTANGNEAESIDKIINDNFQIMHHSVSATEKCLVGIESRMGEVESLFKVRSGDVCFVGIWGIGGIGKTTVARTFFDKISCQFQGSCFLANVREESKKHGLTYLQDTLLSRILNEKRMNIASFYEGADMIKRRLCHWKVLIVFDDVDDEHQLEYLVGNHDWFGEGSIIITTTRNQDLLRSHDQLYSVPELAKDKAIEVFSWHAFQKQTPDKEFLELSKSVVDYAKGLPLALKVLGSFLYKRGVTEWRSAIDRLRDTGYEKIVKQLSLSLDGLNHEEKNVFLDIACFFRGRKKDDVITILNSFGFRSEIGIDVLIQKSLLYISEGNVEMHDLIEQMGQQVARNVDHDKPWKHSRLWHEQDIKTVFSADQRTESIKGIMVPIGSDQHICKWSKAFRNMPCLRLLIVKGEEVWHHDLICDPIECLPSNLKWLDWSYYSFESLPAYYEPGNLVGLHMTFSSLVEVFKEPKAFDKLTVLNLSFSRNLIRTPNFSEIPNLQRIILKSCVSLVEIHPSIGHLRKVIFLNMENCKNLKSLPSSIQMESLEIFNLSGCEKLEKFPEIQGNMELLSELLLAHTAIWELPSSVGLLSGIILLDLHSCKSLVRLPASVSEMRKLKILSVKGCSRLANFPENLGDLTQLEELYAGNTAIWQLPDSLLNLSKLKVLSLRRSRKVKRQTGGSLMLPPFWESHDLRELKSLDLSGCNLSDNQTGALMNFPSLLELNLSRNKFISLPDVISRLSQLRYLNITQCQELKKLPKLPPSVEELYAEDFLAKQSIAMLQRYHRLNLVSFTNYSFDQQSYTEESNGSSVLDEILYSFLSRNMDYVVHPSLNSDYRVTCSVVFPGCVIPMWFKHQSVEEKILFELPINWYNDKFKGFAICCVTRMGAGACSPDSGLSEKYDYAFIKTKLACKDDLEDLKVLEKECKVGTASRTSGLCVCFVYIPLYASLQVSGTDVGNINQYSLFEASIHGRMVRQWGVHLIYQDERTVFAKKYGRLGFTPLKRKRG</sequence>
<evidence type="ECO:0000256" key="7">
    <source>
        <dbReference type="ARBA" id="ARBA00023027"/>
    </source>
</evidence>
<dbReference type="SUPFAM" id="SSF52200">
    <property type="entry name" value="Toll/Interleukin receptor TIR domain"/>
    <property type="match status" value="2"/>
</dbReference>
<dbReference type="Proteomes" id="UP001627284">
    <property type="component" value="Unassembled WGS sequence"/>
</dbReference>
<organism evidence="12 13">
    <name type="scientific">Solanum stoloniferum</name>
    <dbReference type="NCBI Taxonomy" id="62892"/>
    <lineage>
        <taxon>Eukaryota</taxon>
        <taxon>Viridiplantae</taxon>
        <taxon>Streptophyta</taxon>
        <taxon>Embryophyta</taxon>
        <taxon>Tracheophyta</taxon>
        <taxon>Spermatophyta</taxon>
        <taxon>Magnoliopsida</taxon>
        <taxon>eudicotyledons</taxon>
        <taxon>Gunneridae</taxon>
        <taxon>Pentapetalae</taxon>
        <taxon>asterids</taxon>
        <taxon>lamiids</taxon>
        <taxon>Solanales</taxon>
        <taxon>Solanaceae</taxon>
        <taxon>Solanoideae</taxon>
        <taxon>Solaneae</taxon>
        <taxon>Solanum</taxon>
    </lineage>
</organism>
<dbReference type="PANTHER" id="PTHR11017">
    <property type="entry name" value="LEUCINE-RICH REPEAT-CONTAINING PROTEIN"/>
    <property type="match status" value="1"/>
</dbReference>
<evidence type="ECO:0000313" key="13">
    <source>
        <dbReference type="Proteomes" id="UP001627284"/>
    </source>
</evidence>
<dbReference type="PRINTS" id="PR00364">
    <property type="entry name" value="DISEASERSIST"/>
</dbReference>
<keyword evidence="7" id="KW-0520">NAD</keyword>
<dbReference type="GO" id="GO:0005524">
    <property type="term" value="F:ATP binding"/>
    <property type="evidence" value="ECO:0007669"/>
    <property type="project" value="UniProtKB-KW"/>
</dbReference>
<evidence type="ECO:0000313" key="12">
    <source>
        <dbReference type="EMBL" id="KAL3366250.1"/>
    </source>
</evidence>
<keyword evidence="8" id="KW-0175">Coiled coil</keyword>
<comment type="subcellular location">
    <subcellularLocation>
        <location evidence="1">Membrane</location>
        <topology evidence="1">Peripheral membrane protein</topology>
    </subcellularLocation>
</comment>
<dbReference type="InterPro" id="IPR001611">
    <property type="entry name" value="Leu-rich_rpt"/>
</dbReference>
<dbReference type="InterPro" id="IPR045344">
    <property type="entry name" value="C-JID"/>
</dbReference>
<dbReference type="PANTHER" id="PTHR11017:SF580">
    <property type="entry name" value="ADP-RIBOSYL CYCLASE_CYCLIC ADP-RIBOSE HYDROLASE"/>
    <property type="match status" value="1"/>
</dbReference>
<dbReference type="Pfam" id="PF23598">
    <property type="entry name" value="LRR_14"/>
    <property type="match status" value="1"/>
</dbReference>
<dbReference type="InterPro" id="IPR055414">
    <property type="entry name" value="LRR_R13L4/SHOC2-like"/>
</dbReference>
<proteinExistence type="predicted"/>
<evidence type="ECO:0000256" key="6">
    <source>
        <dbReference type="ARBA" id="ARBA00022821"/>
    </source>
</evidence>
<dbReference type="Pfam" id="PF00931">
    <property type="entry name" value="NB-ARC"/>
    <property type="match status" value="2"/>
</dbReference>
<dbReference type="InterPro" id="IPR002182">
    <property type="entry name" value="NB-ARC"/>
</dbReference>
<dbReference type="InterPro" id="IPR032675">
    <property type="entry name" value="LRR_dom_sf"/>
</dbReference>
<evidence type="ECO:0000256" key="9">
    <source>
        <dbReference type="ARBA" id="ARBA00023136"/>
    </source>
</evidence>